<accession>A0A085MRS8</accession>
<organism evidence="2">
    <name type="scientific">Trichuris suis</name>
    <name type="common">pig whipworm</name>
    <dbReference type="NCBI Taxonomy" id="68888"/>
    <lineage>
        <taxon>Eukaryota</taxon>
        <taxon>Metazoa</taxon>
        <taxon>Ecdysozoa</taxon>
        <taxon>Nematoda</taxon>
        <taxon>Enoplea</taxon>
        <taxon>Dorylaimia</taxon>
        <taxon>Trichinellida</taxon>
        <taxon>Trichuridae</taxon>
        <taxon>Trichuris</taxon>
    </lineage>
</organism>
<protein>
    <submittedName>
        <fullName evidence="2">Uncharacterized protein</fullName>
    </submittedName>
</protein>
<dbReference type="Proteomes" id="UP000030758">
    <property type="component" value="Unassembled WGS sequence"/>
</dbReference>
<proteinExistence type="predicted"/>
<reference evidence="2" key="1">
    <citation type="journal article" date="2014" name="Nat. Genet.">
        <title>Genome and transcriptome of the porcine whipworm Trichuris suis.</title>
        <authorList>
            <person name="Jex A.R."/>
            <person name="Nejsum P."/>
            <person name="Schwarz E.M."/>
            <person name="Hu L."/>
            <person name="Young N.D."/>
            <person name="Hall R.S."/>
            <person name="Korhonen P.K."/>
            <person name="Liao S."/>
            <person name="Thamsborg S."/>
            <person name="Xia J."/>
            <person name="Xu P."/>
            <person name="Wang S."/>
            <person name="Scheerlinck J.P."/>
            <person name="Hofmann A."/>
            <person name="Sternberg P.W."/>
            <person name="Wang J."/>
            <person name="Gasser R.B."/>
        </authorList>
    </citation>
    <scope>NUCLEOTIDE SEQUENCE [LARGE SCALE GENOMIC DNA]</scope>
    <source>
        <strain evidence="2">DCEP-RM93F</strain>
    </source>
</reference>
<sequence>MSLHRVRLESSSTGSSFHADFAKPVPLAVDSIDTIVCFPPPSDVDEPFLSLQSVRRRRISYTIPSRERDPPPRKTLCGGAPYDPERREELPHAQMEMSQGRMQE</sequence>
<gene>
    <name evidence="2" type="ORF">M514_27895</name>
</gene>
<dbReference type="EMBL" id="KL367714">
    <property type="protein sequence ID" value="KFD59924.1"/>
    <property type="molecule type" value="Genomic_DNA"/>
</dbReference>
<dbReference type="AlphaFoldDB" id="A0A085MRS8"/>
<feature type="region of interest" description="Disordered" evidence="1">
    <location>
        <begin position="60"/>
        <end position="104"/>
    </location>
</feature>
<evidence type="ECO:0000256" key="1">
    <source>
        <dbReference type="SAM" id="MobiDB-lite"/>
    </source>
</evidence>
<evidence type="ECO:0000313" key="2">
    <source>
        <dbReference type="EMBL" id="KFD59924.1"/>
    </source>
</evidence>
<name>A0A085MRS8_9BILA</name>